<dbReference type="EMBL" id="JH159153">
    <property type="protein sequence ID" value="EGZ21337.1"/>
    <property type="molecule type" value="Genomic_DNA"/>
</dbReference>
<organism evidence="1 2">
    <name type="scientific">Phytophthora sojae (strain P6497)</name>
    <name type="common">Soybean stem and root rot agent</name>
    <name type="synonym">Phytophthora megasperma f. sp. glycines</name>
    <dbReference type="NCBI Taxonomy" id="1094619"/>
    <lineage>
        <taxon>Eukaryota</taxon>
        <taxon>Sar</taxon>
        <taxon>Stramenopiles</taxon>
        <taxon>Oomycota</taxon>
        <taxon>Peronosporomycetes</taxon>
        <taxon>Peronosporales</taxon>
        <taxon>Peronosporaceae</taxon>
        <taxon>Phytophthora</taxon>
    </lineage>
</organism>
<sequence length="52" mass="6138">KVYSCLNLPLPYDQQLRGVRLKNMFRMKNFSVRTVEISEIRTTFANGMVMLQ</sequence>
<reference evidence="1 2" key="1">
    <citation type="journal article" date="2006" name="Science">
        <title>Phytophthora genome sequences uncover evolutionary origins and mechanisms of pathogenesis.</title>
        <authorList>
            <person name="Tyler B.M."/>
            <person name="Tripathy S."/>
            <person name="Zhang X."/>
            <person name="Dehal P."/>
            <person name="Jiang R.H."/>
            <person name="Aerts A."/>
            <person name="Arredondo F.D."/>
            <person name="Baxter L."/>
            <person name="Bensasson D."/>
            <person name="Beynon J.L."/>
            <person name="Chapman J."/>
            <person name="Damasceno C.M."/>
            <person name="Dorrance A.E."/>
            <person name="Dou D."/>
            <person name="Dickerman A.W."/>
            <person name="Dubchak I.L."/>
            <person name="Garbelotto M."/>
            <person name="Gijzen M."/>
            <person name="Gordon S.G."/>
            <person name="Govers F."/>
            <person name="Grunwald N.J."/>
            <person name="Huang W."/>
            <person name="Ivors K.L."/>
            <person name="Jones R.W."/>
            <person name="Kamoun S."/>
            <person name="Krampis K."/>
            <person name="Lamour K.H."/>
            <person name="Lee M.K."/>
            <person name="McDonald W.H."/>
            <person name="Medina M."/>
            <person name="Meijer H.J."/>
            <person name="Nordberg E.K."/>
            <person name="Maclean D.J."/>
            <person name="Ospina-Giraldo M.D."/>
            <person name="Morris P.F."/>
            <person name="Phuntumart V."/>
            <person name="Putnam N.H."/>
            <person name="Rash S."/>
            <person name="Rose J.K."/>
            <person name="Sakihama Y."/>
            <person name="Salamov A.A."/>
            <person name="Savidor A."/>
            <person name="Scheuring C.F."/>
            <person name="Smith B.M."/>
            <person name="Sobral B.W."/>
            <person name="Terry A."/>
            <person name="Torto-Alalibo T.A."/>
            <person name="Win J."/>
            <person name="Xu Z."/>
            <person name="Zhang H."/>
            <person name="Grigoriev I.V."/>
            <person name="Rokhsar D.S."/>
            <person name="Boore J.L."/>
        </authorList>
    </citation>
    <scope>NUCLEOTIDE SEQUENCE [LARGE SCALE GENOMIC DNA]</scope>
    <source>
        <strain evidence="1 2">P6497</strain>
    </source>
</reference>
<evidence type="ECO:0000313" key="1">
    <source>
        <dbReference type="EMBL" id="EGZ21337.1"/>
    </source>
</evidence>
<protein>
    <submittedName>
        <fullName evidence="1">Uncharacterized protein</fullName>
    </submittedName>
</protein>
<dbReference type="Proteomes" id="UP000002640">
    <property type="component" value="Unassembled WGS sequence"/>
</dbReference>
<evidence type="ECO:0000313" key="2">
    <source>
        <dbReference type="Proteomes" id="UP000002640"/>
    </source>
</evidence>
<proteinExistence type="predicted"/>
<keyword evidence="2" id="KW-1185">Reference proteome</keyword>
<gene>
    <name evidence="1" type="ORF">PHYSODRAFT_491127</name>
</gene>
<dbReference type="AlphaFoldDB" id="G4ZC56"/>
<dbReference type="KEGG" id="psoj:PHYSODRAFT_491127"/>
<dbReference type="RefSeq" id="XP_009524054.1">
    <property type="nucleotide sequence ID" value="XM_009525759.1"/>
</dbReference>
<name>G4ZC56_PHYSP</name>
<dbReference type="GeneID" id="20656662"/>
<feature type="non-terminal residue" evidence="1">
    <location>
        <position position="1"/>
    </location>
</feature>
<dbReference type="InParanoid" id="G4ZC56"/>
<accession>G4ZC56</accession>